<reference evidence="1" key="1">
    <citation type="submission" date="2018-10" db="EMBL/GenBank/DDBJ databases">
        <title>Chromosomal inversion in Lactococcus lactis subsp. lactis bv. diacetylactis S50.</title>
        <authorList>
            <person name="Kojic M."/>
            <person name="Jovcic B."/>
        </authorList>
    </citation>
    <scope>NUCLEOTIDE SEQUENCE</scope>
    <source>
        <strain evidence="1">S50</strain>
    </source>
</reference>
<name>A0A8B3EXU0_LACLL</name>
<evidence type="ECO:0000313" key="1">
    <source>
        <dbReference type="EMBL" id="RKO37179.1"/>
    </source>
</evidence>
<proteinExistence type="predicted"/>
<organism evidence="1">
    <name type="scientific">Lactococcus lactis subsp. lactis bv. diacetylactis</name>
    <dbReference type="NCBI Taxonomy" id="44688"/>
    <lineage>
        <taxon>Bacteria</taxon>
        <taxon>Bacillati</taxon>
        <taxon>Bacillota</taxon>
        <taxon>Bacilli</taxon>
        <taxon>Lactobacillales</taxon>
        <taxon>Streptococcaceae</taxon>
        <taxon>Lactococcus</taxon>
    </lineage>
</organism>
<sequence length="64" mass="7891">MRNVKIVTDETYLMIIVSDFFIFKFNLEYKRKLSVKNELKFTDRLVSKFFDVREKCQSYQKLKQ</sequence>
<comment type="caution">
    <text evidence="1">The sequence shown here is derived from an EMBL/GenBank/DDBJ whole genome shotgun (WGS) entry which is preliminary data.</text>
</comment>
<accession>A0A8B3EXU0</accession>
<dbReference type="EMBL" id="RBVM01000001">
    <property type="protein sequence ID" value="RKO37179.1"/>
    <property type="molecule type" value="Genomic_DNA"/>
</dbReference>
<gene>
    <name evidence="1" type="ORF">D8K17_02170</name>
</gene>
<protein>
    <submittedName>
        <fullName evidence="1">Uncharacterized protein</fullName>
    </submittedName>
</protein>
<dbReference type="AlphaFoldDB" id="A0A8B3EXU0"/>